<comment type="subunit">
    <text evidence="6">Part of the FGAM synthase complex composed of 1 PurL, 1 PurQ and 2 PurS subunits.</text>
</comment>
<evidence type="ECO:0000313" key="7">
    <source>
        <dbReference type="EMBL" id="RNI33285.1"/>
    </source>
</evidence>
<comment type="catalytic activity">
    <reaction evidence="6">
        <text>N(2)-formyl-N(1)-(5-phospho-beta-D-ribosyl)glycinamide + L-glutamine + ATP + H2O = 2-formamido-N(1)-(5-O-phospho-beta-D-ribosyl)acetamidine + L-glutamate + ADP + phosphate + H(+)</text>
        <dbReference type="Rhea" id="RHEA:17129"/>
        <dbReference type="ChEBI" id="CHEBI:15377"/>
        <dbReference type="ChEBI" id="CHEBI:15378"/>
        <dbReference type="ChEBI" id="CHEBI:29985"/>
        <dbReference type="ChEBI" id="CHEBI:30616"/>
        <dbReference type="ChEBI" id="CHEBI:43474"/>
        <dbReference type="ChEBI" id="CHEBI:58359"/>
        <dbReference type="ChEBI" id="CHEBI:147286"/>
        <dbReference type="ChEBI" id="CHEBI:147287"/>
        <dbReference type="ChEBI" id="CHEBI:456216"/>
        <dbReference type="EC" id="6.3.5.3"/>
    </reaction>
</comment>
<comment type="caution">
    <text evidence="7">The sequence shown here is derived from an EMBL/GenBank/DDBJ whole genome shotgun (WGS) entry which is preliminary data.</text>
</comment>
<dbReference type="EMBL" id="RJJE01000001">
    <property type="protein sequence ID" value="RNI33285.1"/>
    <property type="molecule type" value="Genomic_DNA"/>
</dbReference>
<keyword evidence="3 6" id="KW-0547">Nucleotide-binding</keyword>
<keyword evidence="5 6" id="KW-0067">ATP-binding</keyword>
<keyword evidence="4 6" id="KW-0658">Purine biosynthesis</keyword>
<dbReference type="Proteomes" id="UP000271010">
    <property type="component" value="Unassembled WGS sequence"/>
</dbReference>
<evidence type="ECO:0000313" key="8">
    <source>
        <dbReference type="Proteomes" id="UP000271010"/>
    </source>
</evidence>
<name>A0A3M9N7C9_9BACT</name>
<sequence>MKFTAEIDIMPHAELLDPQGKAVMLGLEHLGLEQVADVRIGKHIRLQLEAENEAAAAQKVEEACKKLLANLIMESFSYRLTAN</sequence>
<dbReference type="NCBIfam" id="TIGR00302">
    <property type="entry name" value="phosphoribosylformylglycinamidine synthase subunit PurS"/>
    <property type="match status" value="1"/>
</dbReference>
<dbReference type="SUPFAM" id="SSF82697">
    <property type="entry name" value="PurS-like"/>
    <property type="match status" value="1"/>
</dbReference>
<dbReference type="GO" id="GO:0005737">
    <property type="term" value="C:cytoplasm"/>
    <property type="evidence" value="ECO:0007669"/>
    <property type="project" value="UniProtKB-SubCell"/>
</dbReference>
<protein>
    <recommendedName>
        <fullName evidence="6">Phosphoribosylformylglycinamidine synthase subunit PurS</fullName>
        <shortName evidence="6">FGAM synthase</shortName>
        <ecNumber evidence="6">6.3.5.3</ecNumber>
    </recommendedName>
    <alternativeName>
        <fullName evidence="6">Formylglycinamide ribonucleotide amidotransferase subunit III</fullName>
        <shortName evidence="6">FGAR amidotransferase III</shortName>
        <shortName evidence="6">FGAR-AT III</shortName>
    </alternativeName>
    <alternativeName>
        <fullName evidence="6">Phosphoribosylformylglycinamidine synthase subunit III</fullName>
    </alternativeName>
</protein>
<dbReference type="GO" id="GO:0004642">
    <property type="term" value="F:phosphoribosylformylglycinamidine synthase activity"/>
    <property type="evidence" value="ECO:0007669"/>
    <property type="project" value="UniProtKB-UniRule"/>
</dbReference>
<evidence type="ECO:0000256" key="6">
    <source>
        <dbReference type="HAMAP-Rule" id="MF_01926"/>
    </source>
</evidence>
<comment type="similarity">
    <text evidence="6">Belongs to the PurS family.</text>
</comment>
<dbReference type="Gene3D" id="3.30.1280.10">
    <property type="entry name" value="Phosphoribosylformylglycinamidine synthase subunit PurS"/>
    <property type="match status" value="1"/>
</dbReference>
<dbReference type="OrthoDB" id="9799101at2"/>
<organism evidence="7 8">
    <name type="scientific">Rufibacter immobilis</name>
    <dbReference type="NCBI Taxonomy" id="1348778"/>
    <lineage>
        <taxon>Bacteria</taxon>
        <taxon>Pseudomonadati</taxon>
        <taxon>Bacteroidota</taxon>
        <taxon>Cytophagia</taxon>
        <taxon>Cytophagales</taxon>
        <taxon>Hymenobacteraceae</taxon>
        <taxon>Rufibacter</taxon>
    </lineage>
</organism>
<reference evidence="7 8" key="1">
    <citation type="submission" date="2018-11" db="EMBL/GenBank/DDBJ databases">
        <title>Rufibacter latericius sp. nov., isolated from water in Baiyang Lake.</title>
        <authorList>
            <person name="Yang Y."/>
        </authorList>
    </citation>
    <scope>NUCLEOTIDE SEQUENCE [LARGE SCALE GENOMIC DNA]</scope>
    <source>
        <strain evidence="7 8">MCC P1</strain>
    </source>
</reference>
<gene>
    <name evidence="6 7" type="primary">purS</name>
    <name evidence="7" type="ORF">EFA69_02420</name>
</gene>
<dbReference type="PANTHER" id="PTHR34696:SF1">
    <property type="entry name" value="PHOSPHORIBOSYLFORMYLGLYCINAMIDINE SYNTHASE SUBUNIT PURS"/>
    <property type="match status" value="1"/>
</dbReference>
<keyword evidence="2 6" id="KW-0436">Ligase</keyword>
<evidence type="ECO:0000256" key="2">
    <source>
        <dbReference type="ARBA" id="ARBA00022598"/>
    </source>
</evidence>
<dbReference type="UniPathway" id="UPA00074">
    <property type="reaction ID" value="UER00128"/>
</dbReference>
<keyword evidence="8" id="KW-1185">Reference proteome</keyword>
<dbReference type="RefSeq" id="WP_123131472.1">
    <property type="nucleotide sequence ID" value="NZ_JBHMAD010000013.1"/>
</dbReference>
<dbReference type="GO" id="GO:0005524">
    <property type="term" value="F:ATP binding"/>
    <property type="evidence" value="ECO:0007669"/>
    <property type="project" value="UniProtKB-UniRule"/>
</dbReference>
<dbReference type="GO" id="GO:0006189">
    <property type="term" value="P:'de novo' IMP biosynthetic process"/>
    <property type="evidence" value="ECO:0007669"/>
    <property type="project" value="UniProtKB-UniRule"/>
</dbReference>
<dbReference type="NCBIfam" id="NF004630">
    <property type="entry name" value="PRK05974.1"/>
    <property type="match status" value="1"/>
</dbReference>
<dbReference type="InterPro" id="IPR003850">
    <property type="entry name" value="PurS"/>
</dbReference>
<comment type="pathway">
    <text evidence="6">Purine metabolism; IMP biosynthesis via de novo pathway; 5-amino-1-(5-phospho-D-ribosyl)imidazole from N(2)-formyl-N(1)-(5-phospho-D-ribosyl)glycinamide: step 1/2.</text>
</comment>
<dbReference type="PANTHER" id="PTHR34696">
    <property type="entry name" value="PHOSPHORIBOSYLFORMYLGLYCINAMIDINE SYNTHASE SUBUNIT PURS"/>
    <property type="match status" value="1"/>
</dbReference>
<accession>A0A3M9N7C9</accession>
<dbReference type="AlphaFoldDB" id="A0A3M9N7C9"/>
<comment type="subcellular location">
    <subcellularLocation>
        <location evidence="6">Cytoplasm</location>
    </subcellularLocation>
</comment>
<dbReference type="InterPro" id="IPR036604">
    <property type="entry name" value="PurS-like_sf"/>
</dbReference>
<dbReference type="Pfam" id="PF02700">
    <property type="entry name" value="PurS"/>
    <property type="match status" value="1"/>
</dbReference>
<evidence type="ECO:0000256" key="3">
    <source>
        <dbReference type="ARBA" id="ARBA00022741"/>
    </source>
</evidence>
<comment type="function">
    <text evidence="6">Part of the phosphoribosylformylglycinamidine synthase complex involved in the purines biosynthetic pathway. Catalyzes the ATP-dependent conversion of formylglycinamide ribonucleotide (FGAR) and glutamine to yield formylglycinamidine ribonucleotide (FGAM) and glutamate. The FGAM synthase complex is composed of three subunits. PurQ produces an ammonia molecule by converting glutamine to glutamate. PurL transfers the ammonia molecule to FGAR to form FGAM in an ATP-dependent manner. PurS interacts with PurQ and PurL and is thought to assist in the transfer of the ammonia molecule from PurQ to PurL.</text>
</comment>
<evidence type="ECO:0000256" key="5">
    <source>
        <dbReference type="ARBA" id="ARBA00022840"/>
    </source>
</evidence>
<proteinExistence type="inferred from homology"/>
<keyword evidence="1 6" id="KW-0963">Cytoplasm</keyword>
<dbReference type="EC" id="6.3.5.3" evidence="6"/>
<evidence type="ECO:0000256" key="4">
    <source>
        <dbReference type="ARBA" id="ARBA00022755"/>
    </source>
</evidence>
<dbReference type="HAMAP" id="MF_01926">
    <property type="entry name" value="PurS"/>
    <property type="match status" value="1"/>
</dbReference>
<evidence type="ECO:0000256" key="1">
    <source>
        <dbReference type="ARBA" id="ARBA00022490"/>
    </source>
</evidence>